<comment type="caution">
    <text evidence="3">The sequence shown here is derived from an EMBL/GenBank/DDBJ whole genome shotgun (WGS) entry which is preliminary data.</text>
</comment>
<keyword evidence="1" id="KW-0732">Signal</keyword>
<evidence type="ECO:0000259" key="2">
    <source>
        <dbReference type="Pfam" id="PF03413"/>
    </source>
</evidence>
<dbReference type="Proteomes" id="UP000322981">
    <property type="component" value="Unassembled WGS sequence"/>
</dbReference>
<dbReference type="AlphaFoldDB" id="A0A5M8FQX6"/>
<name>A0A5M8FQX6_9GAMM</name>
<dbReference type="EMBL" id="VWXX01000005">
    <property type="protein sequence ID" value="KAA6186356.1"/>
    <property type="molecule type" value="Genomic_DNA"/>
</dbReference>
<dbReference type="Pfam" id="PF03413">
    <property type="entry name" value="PepSY"/>
    <property type="match status" value="1"/>
</dbReference>
<evidence type="ECO:0000313" key="3">
    <source>
        <dbReference type="EMBL" id="KAA6186356.1"/>
    </source>
</evidence>
<accession>A0A5M8FQX6</accession>
<protein>
    <submittedName>
        <fullName evidence="3">PepSY domain-containing protein</fullName>
    </submittedName>
</protein>
<dbReference type="OrthoDB" id="6975080at2"/>
<feature type="signal peptide" evidence="1">
    <location>
        <begin position="1"/>
        <end position="27"/>
    </location>
</feature>
<proteinExistence type="predicted"/>
<organism evidence="3 4">
    <name type="scientific">Thiohalocapsa marina</name>
    <dbReference type="NCBI Taxonomy" id="424902"/>
    <lineage>
        <taxon>Bacteria</taxon>
        <taxon>Pseudomonadati</taxon>
        <taxon>Pseudomonadota</taxon>
        <taxon>Gammaproteobacteria</taxon>
        <taxon>Chromatiales</taxon>
        <taxon>Chromatiaceae</taxon>
        <taxon>Thiohalocapsa</taxon>
    </lineage>
</organism>
<keyword evidence="4" id="KW-1185">Reference proteome</keyword>
<dbReference type="Gene3D" id="3.10.450.40">
    <property type="match status" value="1"/>
</dbReference>
<feature type="domain" description="PepSY" evidence="2">
    <location>
        <begin position="54"/>
        <end position="104"/>
    </location>
</feature>
<feature type="chain" id="PRO_5024417131" evidence="1">
    <location>
        <begin position="28"/>
        <end position="113"/>
    </location>
</feature>
<dbReference type="RefSeq" id="WP_150091423.1">
    <property type="nucleotide sequence ID" value="NZ_VWXX01000005.1"/>
</dbReference>
<evidence type="ECO:0000313" key="4">
    <source>
        <dbReference type="Proteomes" id="UP000322981"/>
    </source>
</evidence>
<dbReference type="InterPro" id="IPR025711">
    <property type="entry name" value="PepSY"/>
</dbReference>
<reference evidence="3 4" key="1">
    <citation type="submission" date="2019-09" db="EMBL/GenBank/DDBJ databases">
        <title>Whole-genome sequence of the purple sulfur bacterium Thiohalocapsa marina DSM 19078.</title>
        <authorList>
            <person name="Kyndt J.A."/>
            <person name="Meyer T.E."/>
        </authorList>
    </citation>
    <scope>NUCLEOTIDE SEQUENCE [LARGE SCALE GENOMIC DNA]</scope>
    <source>
        <strain evidence="3 4">DSM 19078</strain>
    </source>
</reference>
<evidence type="ECO:0000256" key="1">
    <source>
        <dbReference type="SAM" id="SignalP"/>
    </source>
</evidence>
<sequence>MVLRSIVGNRAATSLVALVVFSVAAVADPDGEDDAALARRLFSSGVIKPLSYFIERAHALRDGLLIEAKLEYESEHDAYVYEIYLLDDSGQVWEMEFDAATGELYEYEEERED</sequence>
<gene>
    <name evidence="3" type="ORF">F2Q65_06055</name>
</gene>